<reference evidence="1" key="1">
    <citation type="journal article" date="2014" name="Int. J. Syst. Evol. Microbiol.">
        <title>Complete genome sequence of Corynebacterium casei LMG S-19264T (=DSM 44701T), isolated from a smear-ripened cheese.</title>
        <authorList>
            <consortium name="US DOE Joint Genome Institute (JGI-PGF)"/>
            <person name="Walter F."/>
            <person name="Albersmeier A."/>
            <person name="Kalinowski J."/>
            <person name="Ruckert C."/>
        </authorList>
    </citation>
    <scope>NUCLEOTIDE SEQUENCE</scope>
    <source>
        <strain evidence="1">CGMCC 1.15454</strain>
    </source>
</reference>
<dbReference type="RefSeq" id="WP_188724524.1">
    <property type="nucleotide sequence ID" value="NZ_BMJD01000001.1"/>
</dbReference>
<keyword evidence="2" id="KW-1185">Reference proteome</keyword>
<name>A0A9W5X3G1_9BACI</name>
<comment type="caution">
    <text evidence="1">The sequence shown here is derived from an EMBL/GenBank/DDBJ whole genome shotgun (WGS) entry which is preliminary data.</text>
</comment>
<organism evidence="1 2">
    <name type="scientific">Lentibacillus populi</name>
    <dbReference type="NCBI Taxonomy" id="1827502"/>
    <lineage>
        <taxon>Bacteria</taxon>
        <taxon>Bacillati</taxon>
        <taxon>Bacillota</taxon>
        <taxon>Bacilli</taxon>
        <taxon>Bacillales</taxon>
        <taxon>Bacillaceae</taxon>
        <taxon>Lentibacillus</taxon>
    </lineage>
</organism>
<evidence type="ECO:0000313" key="2">
    <source>
        <dbReference type="Proteomes" id="UP000621492"/>
    </source>
</evidence>
<reference evidence="1" key="2">
    <citation type="submission" date="2020-09" db="EMBL/GenBank/DDBJ databases">
        <authorList>
            <person name="Sun Q."/>
            <person name="Zhou Y."/>
        </authorList>
    </citation>
    <scope>NUCLEOTIDE SEQUENCE</scope>
    <source>
        <strain evidence="1">CGMCC 1.15454</strain>
    </source>
</reference>
<sequence length="72" mass="8232">MGYGDDNDFQKVGKYMGNIGAQAKTNTVYIKAITDLLVEKQIITKEELDSRFNSIYEEESDKIIEFFKGESN</sequence>
<dbReference type="AlphaFoldDB" id="A0A9W5X3G1"/>
<dbReference type="Proteomes" id="UP000621492">
    <property type="component" value="Unassembled WGS sequence"/>
</dbReference>
<gene>
    <name evidence="1" type="ORF">GCM10011409_00300</name>
</gene>
<accession>A0A9W5X3G1</accession>
<proteinExistence type="predicted"/>
<protein>
    <submittedName>
        <fullName evidence="1">Uncharacterized protein</fullName>
    </submittedName>
</protein>
<dbReference type="EMBL" id="BMJD01000001">
    <property type="protein sequence ID" value="GGB26964.1"/>
    <property type="molecule type" value="Genomic_DNA"/>
</dbReference>
<evidence type="ECO:0000313" key="1">
    <source>
        <dbReference type="EMBL" id="GGB26964.1"/>
    </source>
</evidence>